<protein>
    <submittedName>
        <fullName evidence="2">Uncharacterized protein</fullName>
    </submittedName>
</protein>
<keyword evidence="1" id="KW-1133">Transmembrane helix</keyword>
<evidence type="ECO:0000313" key="2">
    <source>
        <dbReference type="EMBL" id="GAP04985.1"/>
    </source>
</evidence>
<keyword evidence="1" id="KW-0812">Transmembrane</keyword>
<gene>
    <name evidence="2" type="ORF">FTRO_0150070</name>
</gene>
<dbReference type="Proteomes" id="UP000064514">
    <property type="component" value="Unassembled WGS sequence"/>
</dbReference>
<feature type="transmembrane region" description="Helical" evidence="1">
    <location>
        <begin position="32"/>
        <end position="50"/>
    </location>
</feature>
<keyword evidence="1" id="KW-0472">Membrane</keyword>
<organism evidence="2">
    <name type="scientific">Fructobacillus tropaeoli</name>
    <dbReference type="NCBI Taxonomy" id="709323"/>
    <lineage>
        <taxon>Bacteria</taxon>
        <taxon>Bacillati</taxon>
        <taxon>Bacillota</taxon>
        <taxon>Bacilli</taxon>
        <taxon>Lactobacillales</taxon>
        <taxon>Lactobacillaceae</taxon>
        <taxon>Fructobacillus</taxon>
    </lineage>
</organism>
<name>A0A3F3H1Z3_9LACO</name>
<reference evidence="2" key="1">
    <citation type="journal article" date="2015" name="BMC Genomics">
        <title>Comparative genomics of Fructobacillus spp. and Leuconostoc spp. reveals niche-specific evolution of Fructobacillus spp.</title>
        <authorList>
            <person name="Endo A."/>
            <person name="Tanizawa Y."/>
            <person name="Tanaka N."/>
            <person name="Maeno S."/>
            <person name="Kumar H."/>
            <person name="Shiwa Y."/>
            <person name="Okada S."/>
            <person name="Yoshikawa H."/>
            <person name="Dicks L."/>
            <person name="Nakagawa J."/>
            <person name="Arita M."/>
        </authorList>
    </citation>
    <scope>NUCLEOTIDE SEQUENCE [LARGE SCALE GENOMIC DNA]</scope>
    <source>
        <strain evidence="2">F214-1</strain>
    </source>
</reference>
<feature type="transmembrane region" description="Helical" evidence="1">
    <location>
        <begin position="71"/>
        <end position="93"/>
    </location>
</feature>
<feature type="transmembrane region" description="Helical" evidence="1">
    <location>
        <begin position="236"/>
        <end position="255"/>
    </location>
</feature>
<accession>A0A3F3H1Z3</accession>
<feature type="transmembrane region" description="Helical" evidence="1">
    <location>
        <begin position="195"/>
        <end position="216"/>
    </location>
</feature>
<dbReference type="STRING" id="709323.GCA_001047135_01551"/>
<dbReference type="EMBL" id="DF968092">
    <property type="protein sequence ID" value="GAP04985.1"/>
    <property type="molecule type" value="Genomic_DNA"/>
</dbReference>
<sequence>MNGVVLDKDKLKELTQSLSSWNPTASSWVDNITHGLMFIGFAMLGIMFLLEWAKTAQRIRESQGTPLTSDVMINLGLRYFIATLVIGLAPQIIDAMLYLANAIGHTIATTGGLHNQSNGSNAGLWDMSRVDLAWYQKGIFGFISFLNSLGTTVISMLVTVIVFMRFLTLCVYKILSPIMLAASLHEDYRSVAINYWKQVAIVLLQSVVLIIILKLVPAWQTDSDFPLTGKVSYGTWQIAAGLALVKLFVVGWAVMGSQSMTRRLIGG</sequence>
<dbReference type="AlphaFoldDB" id="A0A3F3H1Z3"/>
<proteinExistence type="predicted"/>
<evidence type="ECO:0000256" key="1">
    <source>
        <dbReference type="SAM" id="Phobius"/>
    </source>
</evidence>